<name>A0ABS2IS10_9ACTN</name>
<feature type="domain" description="HTH luxR-type" evidence="3">
    <location>
        <begin position="882"/>
        <end position="947"/>
    </location>
</feature>
<dbReference type="EMBL" id="JAFEUC010000005">
    <property type="protein sequence ID" value="MBM7077120.1"/>
    <property type="molecule type" value="Genomic_DNA"/>
</dbReference>
<evidence type="ECO:0000259" key="3">
    <source>
        <dbReference type="PROSITE" id="PS50043"/>
    </source>
</evidence>
<dbReference type="CDD" id="cd06170">
    <property type="entry name" value="LuxR_C_like"/>
    <property type="match status" value="1"/>
</dbReference>
<dbReference type="InterPro" id="IPR000792">
    <property type="entry name" value="Tscrpt_reg_LuxR_C"/>
</dbReference>
<dbReference type="Pfam" id="PF00196">
    <property type="entry name" value="GerE"/>
    <property type="match status" value="1"/>
</dbReference>
<dbReference type="Pfam" id="PF13191">
    <property type="entry name" value="AAA_16"/>
    <property type="match status" value="1"/>
</dbReference>
<keyword evidence="2" id="KW-0067">ATP-binding</keyword>
<dbReference type="SUPFAM" id="SSF48452">
    <property type="entry name" value="TPR-like"/>
    <property type="match status" value="1"/>
</dbReference>
<evidence type="ECO:0000313" key="4">
    <source>
        <dbReference type="EMBL" id="MBM7077120.1"/>
    </source>
</evidence>
<keyword evidence="5" id="KW-1185">Reference proteome</keyword>
<dbReference type="Gene3D" id="3.40.50.300">
    <property type="entry name" value="P-loop containing nucleotide triphosphate hydrolases"/>
    <property type="match status" value="1"/>
</dbReference>
<evidence type="ECO:0000256" key="1">
    <source>
        <dbReference type="ARBA" id="ARBA00022741"/>
    </source>
</evidence>
<evidence type="ECO:0000256" key="2">
    <source>
        <dbReference type="ARBA" id="ARBA00022840"/>
    </source>
</evidence>
<evidence type="ECO:0000313" key="5">
    <source>
        <dbReference type="Proteomes" id="UP001518872"/>
    </source>
</evidence>
<dbReference type="InterPro" id="IPR011990">
    <property type="entry name" value="TPR-like_helical_dom_sf"/>
</dbReference>
<dbReference type="PANTHER" id="PTHR16305">
    <property type="entry name" value="TESTICULAR SOLUBLE ADENYLYL CYCLASE"/>
    <property type="match status" value="1"/>
</dbReference>
<dbReference type="PANTHER" id="PTHR16305:SF35">
    <property type="entry name" value="TRANSCRIPTIONAL ACTIVATOR DOMAIN"/>
    <property type="match status" value="1"/>
</dbReference>
<comment type="caution">
    <text evidence="4">The sequence shown here is derived from an EMBL/GenBank/DDBJ whole genome shotgun (WGS) entry which is preliminary data.</text>
</comment>
<sequence length="953" mass="101768">MCRAPSAWRAVDDHGSQLRVRPAGATEPTRSERVVPGVTASRELLVGRDVELARIGRFLESVRHDGNVRMVRGEPGVGKSALLAAAADMAEAADFRVLRGSGSEFEADVSYSLLNQLLLPLYGETQRLPPALRDALTVALGFGPGPAPAALLVCNAALSLLTTVARKAPVLLIVDDVQWADRASAVVLGFIARRVPRSPVGVIAARRTGTESFLDHRGLTGVTVEPLSTEASARLVDVRFPTMTARARQRLLDLAQGNPLALVELPATLAGPPCPANVSDVVPLSDRLQASFAHRIAGLPDPTRLLLLLATFEGSGDVRTLRGMTDLTALAPAERAQLVRVDDTTGRLTFRHPLIQSTIVAMSTHEERRRAHLGIAEALPGDLERRSWHLAAATAGPDEAVAAELERASHRVLQRGDALAAIAALMRAANLSGTREDAARRLAEAAYIGAEAGGSGDATTLLARSREMSVDAAGTLHAAGAAALLMINGDGDVHTAHRLLAGAIETGAHGWRADDPALDEAMHTLLLLSWYAGSPGHWVTFHRLLGMLRPGPGDLLSVMSRTFPDPVRTGAPALPDLKALITTLPEEADLTRVMRIGTASIYLDRLGENREYSWRLVRQGREGGAPRRQLSAMMHLCLDGFLTGRWDESEALAVEAQQVCGDSGLTFLRWYFLYTRAIVAAGRGRSDEAYELADEITHWALPRGVAGAAAIAHHPRALAAAATGDFESAFRHAAASSPAGVLAANVPNCTWLMFDLVEAALRTGRTAEARAHADAMREADVAALSSRMRLLQHGVDALVLDSDAAGTRLEQTLEDPASERWLFEASRIRLAFAEKLRRRRNLSAARTHLLAARSGFAAMGADPWLVRATAELRATGYQPAVAEQPAAGLTGQELEIAGLAASGLTNKQIAERLYISHRTVGAHLYRIFPKLGVSARAGLRDALSAHSAELPND</sequence>
<dbReference type="PROSITE" id="PS50043">
    <property type="entry name" value="HTH_LUXR_2"/>
    <property type="match status" value="1"/>
</dbReference>
<dbReference type="InterPro" id="IPR027417">
    <property type="entry name" value="P-loop_NTPase"/>
</dbReference>
<organism evidence="4 5">
    <name type="scientific">Micromonospora humida</name>
    <dbReference type="NCBI Taxonomy" id="2809018"/>
    <lineage>
        <taxon>Bacteria</taxon>
        <taxon>Bacillati</taxon>
        <taxon>Actinomycetota</taxon>
        <taxon>Actinomycetes</taxon>
        <taxon>Micromonosporales</taxon>
        <taxon>Micromonosporaceae</taxon>
        <taxon>Micromonospora</taxon>
    </lineage>
</organism>
<gene>
    <name evidence="4" type="ORF">JQX11_12250</name>
</gene>
<protein>
    <submittedName>
        <fullName evidence="4">AAA family ATPase</fullName>
    </submittedName>
</protein>
<dbReference type="SUPFAM" id="SSF52540">
    <property type="entry name" value="P-loop containing nucleoside triphosphate hydrolases"/>
    <property type="match status" value="1"/>
</dbReference>
<dbReference type="SMART" id="SM00421">
    <property type="entry name" value="HTH_LUXR"/>
    <property type="match status" value="1"/>
</dbReference>
<dbReference type="PRINTS" id="PR00038">
    <property type="entry name" value="HTHLUXR"/>
</dbReference>
<proteinExistence type="predicted"/>
<dbReference type="SUPFAM" id="SSF46894">
    <property type="entry name" value="C-terminal effector domain of the bipartite response regulators"/>
    <property type="match status" value="1"/>
</dbReference>
<dbReference type="InterPro" id="IPR016032">
    <property type="entry name" value="Sig_transdc_resp-reg_C-effctor"/>
</dbReference>
<accession>A0ABS2IS10</accession>
<dbReference type="Proteomes" id="UP001518872">
    <property type="component" value="Unassembled WGS sequence"/>
</dbReference>
<dbReference type="RefSeq" id="WP_204925101.1">
    <property type="nucleotide sequence ID" value="NZ_JAFEUC010000005.1"/>
</dbReference>
<dbReference type="InterPro" id="IPR036388">
    <property type="entry name" value="WH-like_DNA-bd_sf"/>
</dbReference>
<dbReference type="Gene3D" id="1.10.10.10">
    <property type="entry name" value="Winged helix-like DNA-binding domain superfamily/Winged helix DNA-binding domain"/>
    <property type="match status" value="1"/>
</dbReference>
<reference evidence="4 5" key="1">
    <citation type="submission" date="2021-02" db="EMBL/GenBank/DDBJ databases">
        <authorList>
            <person name="Ra J.-S."/>
        </authorList>
    </citation>
    <scope>NUCLEOTIDE SEQUENCE [LARGE SCALE GENOMIC DNA]</scope>
    <source>
        <strain evidence="4 5">MMS20-R1-14</strain>
    </source>
</reference>
<dbReference type="InterPro" id="IPR041664">
    <property type="entry name" value="AAA_16"/>
</dbReference>
<keyword evidence="1" id="KW-0547">Nucleotide-binding</keyword>
<dbReference type="PROSITE" id="PS00622">
    <property type="entry name" value="HTH_LUXR_1"/>
    <property type="match status" value="1"/>
</dbReference>